<feature type="domain" description="N-acetyltransferase" evidence="1">
    <location>
        <begin position="21"/>
        <end position="153"/>
    </location>
</feature>
<proteinExistence type="predicted"/>
<accession>A0A561P6Z8</accession>
<dbReference type="Pfam" id="PF00583">
    <property type="entry name" value="Acetyltransf_1"/>
    <property type="match status" value="1"/>
</dbReference>
<organism evidence="2 3">
    <name type="scientific">Chitinophaga polysaccharea</name>
    <dbReference type="NCBI Taxonomy" id="1293035"/>
    <lineage>
        <taxon>Bacteria</taxon>
        <taxon>Pseudomonadati</taxon>
        <taxon>Bacteroidota</taxon>
        <taxon>Chitinophagia</taxon>
        <taxon>Chitinophagales</taxon>
        <taxon>Chitinophagaceae</taxon>
        <taxon>Chitinophaga</taxon>
    </lineage>
</organism>
<evidence type="ECO:0000259" key="1">
    <source>
        <dbReference type="PROSITE" id="PS51186"/>
    </source>
</evidence>
<dbReference type="InterPro" id="IPR016181">
    <property type="entry name" value="Acyl_CoA_acyltransferase"/>
</dbReference>
<comment type="caution">
    <text evidence="2">The sequence shown here is derived from an EMBL/GenBank/DDBJ whole genome shotgun (WGS) entry which is preliminary data.</text>
</comment>
<dbReference type="InterPro" id="IPR053144">
    <property type="entry name" value="Acetyltransferase_Butenolide"/>
</dbReference>
<dbReference type="PANTHER" id="PTHR43233">
    <property type="entry name" value="FAMILY N-ACETYLTRANSFERASE, PUTATIVE (AFU_ORTHOLOGUE AFUA_6G03350)-RELATED"/>
    <property type="match status" value="1"/>
</dbReference>
<dbReference type="CDD" id="cd04301">
    <property type="entry name" value="NAT_SF"/>
    <property type="match status" value="1"/>
</dbReference>
<evidence type="ECO:0000313" key="3">
    <source>
        <dbReference type="Proteomes" id="UP000320811"/>
    </source>
</evidence>
<dbReference type="EMBL" id="VIWO01000011">
    <property type="protein sequence ID" value="TWF33864.1"/>
    <property type="molecule type" value="Genomic_DNA"/>
</dbReference>
<dbReference type="PROSITE" id="PS51186">
    <property type="entry name" value="GNAT"/>
    <property type="match status" value="1"/>
</dbReference>
<reference evidence="2 3" key="1">
    <citation type="submission" date="2019-06" db="EMBL/GenBank/DDBJ databases">
        <title>Sorghum-associated microbial communities from plants grown in Nebraska, USA.</title>
        <authorList>
            <person name="Schachtman D."/>
        </authorList>
    </citation>
    <scope>NUCLEOTIDE SEQUENCE [LARGE SCALE GENOMIC DNA]</scope>
    <source>
        <strain evidence="2 3">1209</strain>
    </source>
</reference>
<dbReference type="AlphaFoldDB" id="A0A561P6Z8"/>
<evidence type="ECO:0000313" key="2">
    <source>
        <dbReference type="EMBL" id="TWF33864.1"/>
    </source>
</evidence>
<dbReference type="PANTHER" id="PTHR43233:SF1">
    <property type="entry name" value="FAMILY N-ACETYLTRANSFERASE, PUTATIVE (AFU_ORTHOLOGUE AFUA_6G03350)-RELATED"/>
    <property type="match status" value="1"/>
</dbReference>
<dbReference type="GO" id="GO:0016747">
    <property type="term" value="F:acyltransferase activity, transferring groups other than amino-acyl groups"/>
    <property type="evidence" value="ECO:0007669"/>
    <property type="project" value="InterPro"/>
</dbReference>
<dbReference type="Proteomes" id="UP000320811">
    <property type="component" value="Unassembled WGS sequence"/>
</dbReference>
<keyword evidence="2" id="KW-0808">Transferase</keyword>
<name>A0A561P6Z8_9BACT</name>
<keyword evidence="3" id="KW-1185">Reference proteome</keyword>
<dbReference type="SUPFAM" id="SSF55729">
    <property type="entry name" value="Acyl-CoA N-acyltransferases (Nat)"/>
    <property type="match status" value="1"/>
</dbReference>
<dbReference type="Gene3D" id="3.40.630.30">
    <property type="match status" value="1"/>
</dbReference>
<protein>
    <submittedName>
        <fullName evidence="2">N-acetylglutamate synthase-like GNAT family acetyltransferase</fullName>
    </submittedName>
</protein>
<sequence length="167" mass="19199">MSIGRFPRFLWEKGKMNTLTVTIRTGKDNMDIPMIHDYLSTGSYWAQGISYAVVEGALAHSFCMGAFVEGQQVAFARLITDYHTFGWLADVFVLPAYRGRGISKQMMAFLKEQRWTKGLRRIMLSTLDAHELYRQYGFNDISKPLSLMEIYRPDIHRHFTVTEGTCG</sequence>
<gene>
    <name evidence="2" type="ORF">FHW36_11154</name>
</gene>
<dbReference type="InterPro" id="IPR000182">
    <property type="entry name" value="GNAT_dom"/>
</dbReference>